<reference evidence="2" key="1">
    <citation type="submission" date="2020-12" db="EMBL/GenBank/DDBJ databases">
        <title>WGS assembly of Carya illinoinensis cv. Pawnee.</title>
        <authorList>
            <person name="Platts A."/>
            <person name="Shu S."/>
            <person name="Wright S."/>
            <person name="Barry K."/>
            <person name="Edger P."/>
            <person name="Pires J.C."/>
            <person name="Schmutz J."/>
        </authorList>
    </citation>
    <scope>NUCLEOTIDE SEQUENCE</scope>
    <source>
        <tissue evidence="2">Leaf</tissue>
    </source>
</reference>
<comment type="caution">
    <text evidence="2">The sequence shown here is derived from an EMBL/GenBank/DDBJ whole genome shotgun (WGS) entry which is preliminary data.</text>
</comment>
<evidence type="ECO:0000256" key="1">
    <source>
        <dbReference type="SAM" id="Phobius"/>
    </source>
</evidence>
<sequence>MFELKPDQRAHDTFSMLGFNIRFLSLRKRSFTVISIPNKPNHVRLLISLCVCVSLSECTCVCVCSLLNSRITNHKRMENPSSINYEGSLQSLSHAQTRPDADTHFPFLK</sequence>
<proteinExistence type="predicted"/>
<keyword evidence="1" id="KW-0472">Membrane</keyword>
<accession>A0A8T1N388</accession>
<evidence type="ECO:0000313" key="3">
    <source>
        <dbReference type="Proteomes" id="UP000811609"/>
    </source>
</evidence>
<keyword evidence="3" id="KW-1185">Reference proteome</keyword>
<evidence type="ECO:0000313" key="2">
    <source>
        <dbReference type="EMBL" id="KAG6625789.1"/>
    </source>
</evidence>
<gene>
    <name evidence="2" type="ORF">CIPAW_15G003200</name>
</gene>
<dbReference type="AlphaFoldDB" id="A0A8T1N388"/>
<feature type="transmembrane region" description="Helical" evidence="1">
    <location>
        <begin position="45"/>
        <end position="67"/>
    </location>
</feature>
<keyword evidence="1" id="KW-0812">Transmembrane</keyword>
<dbReference type="EMBL" id="CM031823">
    <property type="protein sequence ID" value="KAG6625789.1"/>
    <property type="molecule type" value="Genomic_DNA"/>
</dbReference>
<name>A0A8T1N388_CARIL</name>
<protein>
    <submittedName>
        <fullName evidence="2">Uncharacterized protein</fullName>
    </submittedName>
</protein>
<organism evidence="2 3">
    <name type="scientific">Carya illinoinensis</name>
    <name type="common">Pecan</name>
    <dbReference type="NCBI Taxonomy" id="32201"/>
    <lineage>
        <taxon>Eukaryota</taxon>
        <taxon>Viridiplantae</taxon>
        <taxon>Streptophyta</taxon>
        <taxon>Embryophyta</taxon>
        <taxon>Tracheophyta</taxon>
        <taxon>Spermatophyta</taxon>
        <taxon>Magnoliopsida</taxon>
        <taxon>eudicotyledons</taxon>
        <taxon>Gunneridae</taxon>
        <taxon>Pentapetalae</taxon>
        <taxon>rosids</taxon>
        <taxon>fabids</taxon>
        <taxon>Fagales</taxon>
        <taxon>Juglandaceae</taxon>
        <taxon>Carya</taxon>
    </lineage>
</organism>
<dbReference type="Proteomes" id="UP000811609">
    <property type="component" value="Chromosome 15"/>
</dbReference>
<keyword evidence="1" id="KW-1133">Transmembrane helix</keyword>